<dbReference type="OrthoDB" id="5308242at2"/>
<proteinExistence type="predicted"/>
<feature type="chain" id="PRO_5012679243" description="Outer membrane protein beta-barrel domain-containing protein" evidence="1">
    <location>
        <begin position="20"/>
        <end position="241"/>
    </location>
</feature>
<reference evidence="2 3" key="1">
    <citation type="submission" date="2016-10" db="EMBL/GenBank/DDBJ databases">
        <title>Silvanigrella aquatica sp. nov., isolated from a freshwater lake located in the Black Forest, Germany, description of Silvanigrellaceae fam. nov., Silvanigrellales ord. nov., reclassification of the order Bdellovibrionales in the class Oligoflexia, reclassification of the families Bacteriovoracaceae and Halobacteriovoraceae in the new order Bacteriovoracales ord. nov., and reclassification of the family Pseudobacteriovoracaceae in the order Oligoflexiales.</title>
        <authorList>
            <person name="Hahn M.W."/>
            <person name="Schmidt J."/>
            <person name="Koll U."/>
            <person name="Rohde M."/>
            <person name="Verbag S."/>
            <person name="Pitt A."/>
            <person name="Nakai R."/>
            <person name="Naganuma T."/>
            <person name="Lang E."/>
        </authorList>
    </citation>
    <scope>NUCLEOTIDE SEQUENCE [LARGE SCALE GENOMIC DNA]</scope>
    <source>
        <strain evidence="2 3">MWH-Nonnen-W8red</strain>
    </source>
</reference>
<dbReference type="STRING" id="1915309.AXG55_04960"/>
<evidence type="ECO:0000256" key="1">
    <source>
        <dbReference type="SAM" id="SignalP"/>
    </source>
</evidence>
<dbReference type="RefSeq" id="WP_148697016.1">
    <property type="nucleotide sequence ID" value="NZ_CP017834.1"/>
</dbReference>
<protein>
    <recommendedName>
        <fullName evidence="4">Outer membrane protein beta-barrel domain-containing protein</fullName>
    </recommendedName>
</protein>
<dbReference type="EMBL" id="CP017834">
    <property type="protein sequence ID" value="APJ03285.1"/>
    <property type="molecule type" value="Genomic_DNA"/>
</dbReference>
<evidence type="ECO:0000313" key="3">
    <source>
        <dbReference type="Proteomes" id="UP000184731"/>
    </source>
</evidence>
<organism evidence="2 3">
    <name type="scientific">Silvanigrella aquatica</name>
    <dbReference type="NCBI Taxonomy" id="1915309"/>
    <lineage>
        <taxon>Bacteria</taxon>
        <taxon>Pseudomonadati</taxon>
        <taxon>Bdellovibrionota</taxon>
        <taxon>Oligoflexia</taxon>
        <taxon>Silvanigrellales</taxon>
        <taxon>Silvanigrellaceae</taxon>
        <taxon>Silvanigrella</taxon>
    </lineage>
</organism>
<sequence length="241" mass="27081">MFKLIMFLIYFLYILPTYAQNNCYASCGEALPYVVNDYTQDSDYGFSISSISSNDSIDILASGGYSMLYMNGDYYSGYNAFLKLFFPLGHGFYLGIGTRYEDLTSNAPSSSSNTAANAQQNSFVYQSSQAGVDLAYKISFSFFDFQINPYAYYAFDTIWTRSTILNNITISSVAPVLSNYVFGVGGSLLFKLSRFYIGPSAYYSWGYISNDSYSDNQGNTYKSNTGLYIYYNFNLTLGVYL</sequence>
<dbReference type="AlphaFoldDB" id="A0A1L4CZC4"/>
<keyword evidence="3" id="KW-1185">Reference proteome</keyword>
<name>A0A1L4CZC4_9BACT</name>
<accession>A0A1L4CZC4</accession>
<keyword evidence="1" id="KW-0732">Signal</keyword>
<feature type="signal peptide" evidence="1">
    <location>
        <begin position="1"/>
        <end position="19"/>
    </location>
</feature>
<evidence type="ECO:0008006" key="4">
    <source>
        <dbReference type="Google" id="ProtNLM"/>
    </source>
</evidence>
<dbReference type="KEGG" id="saqi:AXG55_04960"/>
<gene>
    <name evidence="2" type="ORF">AXG55_04960</name>
</gene>
<evidence type="ECO:0000313" key="2">
    <source>
        <dbReference type="EMBL" id="APJ03285.1"/>
    </source>
</evidence>
<dbReference type="Proteomes" id="UP000184731">
    <property type="component" value="Chromosome"/>
</dbReference>